<dbReference type="Gene3D" id="3.30.420.60">
    <property type="entry name" value="eRF1 domain 2"/>
    <property type="match status" value="1"/>
</dbReference>
<comment type="similarity">
    <text evidence="3 9">Belongs to the eukaryotic release factor 1 family. Pelota subfamily.</text>
</comment>
<dbReference type="InterPro" id="IPR004405">
    <property type="entry name" value="TF_pelota"/>
</dbReference>
<comment type="cofactor">
    <cofactor evidence="1 9">
        <name>a divalent metal cation</name>
        <dbReference type="ChEBI" id="CHEBI:60240"/>
    </cofactor>
</comment>
<dbReference type="AlphaFoldDB" id="A0A7J3M630"/>
<dbReference type="SUPFAM" id="SSF53137">
    <property type="entry name" value="Translational machinery components"/>
    <property type="match status" value="1"/>
</dbReference>
<dbReference type="EMBL" id="DSYZ01000159">
    <property type="protein sequence ID" value="HGT83735.1"/>
    <property type="molecule type" value="Genomic_DNA"/>
</dbReference>
<evidence type="ECO:0000256" key="9">
    <source>
        <dbReference type="HAMAP-Rule" id="MF_01853"/>
    </source>
</evidence>
<keyword evidence="5 9" id="KW-0540">Nuclease</keyword>
<evidence type="ECO:0000256" key="7">
    <source>
        <dbReference type="ARBA" id="ARBA00022759"/>
    </source>
</evidence>
<comment type="subcellular location">
    <subcellularLocation>
        <location evidence="2 9">Cytoplasm</location>
    </subcellularLocation>
</comment>
<dbReference type="InterPro" id="IPR029064">
    <property type="entry name" value="Ribosomal_eL30-like_sf"/>
</dbReference>
<dbReference type="GO" id="GO:0016787">
    <property type="term" value="F:hydrolase activity"/>
    <property type="evidence" value="ECO:0007669"/>
    <property type="project" value="UniProtKB-KW"/>
</dbReference>
<dbReference type="InterPro" id="IPR042226">
    <property type="entry name" value="eFR1_2_sf"/>
</dbReference>
<name>A0A7J3M630_ARCFL</name>
<evidence type="ECO:0000256" key="3">
    <source>
        <dbReference type="ARBA" id="ARBA00009504"/>
    </source>
</evidence>
<comment type="domain">
    <text evidence="9">The N-terminal domain has the RNA-binding Sm fold. It harbors the endoribonuclease activity.</text>
</comment>
<dbReference type="GO" id="GO:0071025">
    <property type="term" value="P:RNA surveillance"/>
    <property type="evidence" value="ECO:0007669"/>
    <property type="project" value="InterPro"/>
</dbReference>
<dbReference type="NCBIfam" id="TIGR00111">
    <property type="entry name" value="pelota"/>
    <property type="match status" value="1"/>
</dbReference>
<comment type="function">
    <text evidence="9">May function in recognizing stalled ribosomes, interact with stem-loop structures in stalled mRNA molecules, and effect endonucleolytic cleavage of the mRNA. May play a role in the release non-functional ribosomes and degradation of damaged mRNAs. Has endoribonuclease activity.</text>
</comment>
<dbReference type="InterPro" id="IPR023521">
    <property type="entry name" value="Pelota_arc"/>
</dbReference>
<dbReference type="EC" id="3.1.-.-" evidence="9"/>
<dbReference type="GO" id="GO:0004519">
    <property type="term" value="F:endonuclease activity"/>
    <property type="evidence" value="ECO:0007669"/>
    <property type="project" value="UniProtKB-UniRule"/>
</dbReference>
<dbReference type="PANTHER" id="PTHR10853">
    <property type="entry name" value="PELOTA"/>
    <property type="match status" value="1"/>
</dbReference>
<dbReference type="Gene3D" id="2.30.30.870">
    <property type="entry name" value="Pelota, domain A"/>
    <property type="match status" value="1"/>
</dbReference>
<dbReference type="Pfam" id="PF26356">
    <property type="entry name" value="Pelota_N"/>
    <property type="match status" value="1"/>
</dbReference>
<dbReference type="InterPro" id="IPR005141">
    <property type="entry name" value="eRF1_2"/>
</dbReference>
<sequence>MQIVEENLRGNEGEIKVIPETLEDLWHLKFLIEKGDVVFSVTKRAMQSDDKLRSDKELVVVRIGVEVERVEFHKFANRLRITGRIIAGIDASSFHTLNVTVGRELSIVKKWKPEQIERLKKAVEQSKRPEVVILTIEEGEAIAGVLREWGVEEIFEERGSYSKDYDGTREEFFAHVLGKLKTLNFRFLVIAGPGFAKKDFYEFIVSRAPDLAEKAVVVDTSSIGTRGFVEVVRRGTIERLVGEIRLAEEAELVEKLLEGIAKGEKVAYGIESVQKAKEYGAIETLLVSDDYLLREREKWDIDAFMEEVRRMGGKVAILSSEFEPGEIVSKLGGICALLRFEIE</sequence>
<dbReference type="GO" id="GO:0070481">
    <property type="term" value="P:nuclear-transcribed mRNA catabolic process, non-stop decay"/>
    <property type="evidence" value="ECO:0007669"/>
    <property type="project" value="InterPro"/>
</dbReference>
<evidence type="ECO:0000256" key="6">
    <source>
        <dbReference type="ARBA" id="ARBA00022723"/>
    </source>
</evidence>
<organism evidence="11">
    <name type="scientific">Archaeoglobus fulgidus</name>
    <dbReference type="NCBI Taxonomy" id="2234"/>
    <lineage>
        <taxon>Archaea</taxon>
        <taxon>Methanobacteriati</taxon>
        <taxon>Methanobacteriota</taxon>
        <taxon>Archaeoglobi</taxon>
        <taxon>Archaeoglobales</taxon>
        <taxon>Archaeoglobaceae</taxon>
        <taxon>Archaeoglobus</taxon>
    </lineage>
</organism>
<proteinExistence type="inferred from homology"/>
<dbReference type="GO" id="GO:0070651">
    <property type="term" value="P:nonfunctional rRNA decay"/>
    <property type="evidence" value="ECO:0007669"/>
    <property type="project" value="TreeGrafter"/>
</dbReference>
<dbReference type="PANTHER" id="PTHR10853:SF0">
    <property type="entry name" value="PROTEIN PELOTA HOMOLOG"/>
    <property type="match status" value="1"/>
</dbReference>
<dbReference type="InterPro" id="IPR005140">
    <property type="entry name" value="eRF1_Pelota-like_N"/>
</dbReference>
<protein>
    <recommendedName>
        <fullName evidence="9">Protein pelota homolog</fullName>
        <ecNumber evidence="9">3.1.-.-</ecNumber>
    </recommendedName>
</protein>
<dbReference type="GO" id="GO:0032790">
    <property type="term" value="P:ribosome disassembly"/>
    <property type="evidence" value="ECO:0007669"/>
    <property type="project" value="TreeGrafter"/>
</dbReference>
<evidence type="ECO:0000256" key="4">
    <source>
        <dbReference type="ARBA" id="ARBA00022490"/>
    </source>
</evidence>
<feature type="domain" description="eRF1/Pelota-like N-terminal" evidence="10">
    <location>
        <begin position="1"/>
        <end position="124"/>
    </location>
</feature>
<dbReference type="GO" id="GO:0046872">
    <property type="term" value="F:metal ion binding"/>
    <property type="evidence" value="ECO:0007669"/>
    <property type="project" value="UniProtKB-UniRule"/>
</dbReference>
<evidence type="ECO:0000256" key="5">
    <source>
        <dbReference type="ARBA" id="ARBA00022722"/>
    </source>
</evidence>
<dbReference type="Pfam" id="PF03465">
    <property type="entry name" value="eRF1_3"/>
    <property type="match status" value="1"/>
</dbReference>
<dbReference type="SUPFAM" id="SSF55315">
    <property type="entry name" value="L30e-like"/>
    <property type="match status" value="1"/>
</dbReference>
<evidence type="ECO:0000256" key="2">
    <source>
        <dbReference type="ARBA" id="ARBA00004496"/>
    </source>
</evidence>
<dbReference type="SMART" id="SM01194">
    <property type="entry name" value="eRF1_1"/>
    <property type="match status" value="1"/>
</dbReference>
<dbReference type="HAMAP" id="MF_01853">
    <property type="entry name" value="PelO"/>
    <property type="match status" value="1"/>
</dbReference>
<dbReference type="GO" id="GO:0005737">
    <property type="term" value="C:cytoplasm"/>
    <property type="evidence" value="ECO:0007669"/>
    <property type="project" value="UniProtKB-SubCell"/>
</dbReference>
<dbReference type="InterPro" id="IPR058547">
    <property type="entry name" value="Pelota_N"/>
</dbReference>
<keyword evidence="4 9" id="KW-0963">Cytoplasm</keyword>
<accession>A0A7J3M630</accession>
<dbReference type="GO" id="GO:0070966">
    <property type="term" value="P:nuclear-transcribed mRNA catabolic process, no-go decay"/>
    <property type="evidence" value="ECO:0007669"/>
    <property type="project" value="InterPro"/>
</dbReference>
<keyword evidence="8 9" id="KW-0378">Hydrolase</keyword>
<comment type="subunit">
    <text evidence="9">Monomer.</text>
</comment>
<evidence type="ECO:0000313" key="11">
    <source>
        <dbReference type="EMBL" id="HGT83735.1"/>
    </source>
</evidence>
<dbReference type="FunFam" id="2.30.30.870:FF:000002">
    <property type="entry name" value="Protein pelota homolog"/>
    <property type="match status" value="1"/>
</dbReference>
<evidence type="ECO:0000259" key="10">
    <source>
        <dbReference type="SMART" id="SM01194"/>
    </source>
</evidence>
<evidence type="ECO:0000256" key="8">
    <source>
        <dbReference type="ARBA" id="ARBA00022801"/>
    </source>
</evidence>
<dbReference type="Pfam" id="PF03464">
    <property type="entry name" value="eRF1_2"/>
    <property type="match status" value="1"/>
</dbReference>
<dbReference type="Gene3D" id="3.30.1330.30">
    <property type="match status" value="1"/>
</dbReference>
<dbReference type="InterPro" id="IPR038069">
    <property type="entry name" value="Pelota/DOM34_N"/>
</dbReference>
<keyword evidence="7 9" id="KW-0255">Endonuclease</keyword>
<reference evidence="11" key="1">
    <citation type="journal article" date="2020" name="mSystems">
        <title>Genome- and Community-Level Interaction Insights into Carbon Utilization and Element Cycling Functions of Hydrothermarchaeota in Hydrothermal Sediment.</title>
        <authorList>
            <person name="Zhou Z."/>
            <person name="Liu Y."/>
            <person name="Xu W."/>
            <person name="Pan J."/>
            <person name="Luo Z.H."/>
            <person name="Li M."/>
        </authorList>
    </citation>
    <scope>NUCLEOTIDE SEQUENCE [LARGE SCALE GENOMIC DNA]</scope>
    <source>
        <strain evidence="11">SpSt-587</strain>
    </source>
</reference>
<comment type="caution">
    <text evidence="11">The sequence shown here is derived from an EMBL/GenBank/DDBJ whole genome shotgun (WGS) entry which is preliminary data.</text>
</comment>
<evidence type="ECO:0000256" key="1">
    <source>
        <dbReference type="ARBA" id="ARBA00001968"/>
    </source>
</evidence>
<dbReference type="SUPFAM" id="SSF159065">
    <property type="entry name" value="Dom34/Pelota N-terminal domain-like"/>
    <property type="match status" value="1"/>
</dbReference>
<dbReference type="InterPro" id="IPR005142">
    <property type="entry name" value="eRF1_3"/>
</dbReference>
<gene>
    <name evidence="9" type="primary">pelA</name>
    <name evidence="11" type="ORF">ENT52_08445</name>
</gene>
<keyword evidence="6 9" id="KW-0479">Metal-binding</keyword>